<evidence type="ECO:0000256" key="3">
    <source>
        <dbReference type="ARBA" id="ARBA00023002"/>
    </source>
</evidence>
<feature type="binding site" evidence="7">
    <location>
        <position position="245"/>
    </location>
    <ligand>
        <name>sn-glycerol 3-phosphate</name>
        <dbReference type="ChEBI" id="CHEBI:57597"/>
    </ligand>
</feature>
<dbReference type="InterPro" id="IPR011128">
    <property type="entry name" value="G3P_DH_NAD-dep_N"/>
</dbReference>
<dbReference type="NCBIfam" id="NF000940">
    <property type="entry name" value="PRK00094.1-2"/>
    <property type="match status" value="1"/>
</dbReference>
<dbReference type="UniPathway" id="UPA00940"/>
<evidence type="ECO:0000313" key="16">
    <source>
        <dbReference type="Proteomes" id="UP000032683"/>
    </source>
</evidence>
<feature type="binding site" evidence="9">
    <location>
        <begin position="245"/>
        <end position="246"/>
    </location>
    <ligand>
        <name>substrate</name>
    </ligand>
</feature>
<dbReference type="GO" id="GO:0006650">
    <property type="term" value="P:glycerophospholipid metabolic process"/>
    <property type="evidence" value="ECO:0007669"/>
    <property type="project" value="UniProtKB-UniRule"/>
</dbReference>
<feature type="binding site" evidence="7">
    <location>
        <position position="271"/>
    </location>
    <ligand>
        <name>NADPH</name>
        <dbReference type="ChEBI" id="CHEBI:57783"/>
    </ligand>
</feature>
<dbReference type="PANTHER" id="PTHR11728:SF1">
    <property type="entry name" value="GLYCEROL-3-PHOSPHATE DEHYDROGENASE [NAD(+)] 2, CHLOROPLASTIC"/>
    <property type="match status" value="1"/>
</dbReference>
<dbReference type="GO" id="GO:0008654">
    <property type="term" value="P:phospholipid biosynthetic process"/>
    <property type="evidence" value="ECO:0007669"/>
    <property type="project" value="UniProtKB-KW"/>
</dbReference>
<comment type="caution">
    <text evidence="15">The sequence shown here is derived from an EMBL/GenBank/DDBJ whole genome shotgun (WGS) entry which is preliminary data.</text>
</comment>
<keyword evidence="6 7" id="KW-1208">Phospholipid metabolism</keyword>
<comment type="similarity">
    <text evidence="1 7 11">Belongs to the NAD-dependent glycerol-3-phosphate dehydrogenase family.</text>
</comment>
<dbReference type="InterPro" id="IPR008927">
    <property type="entry name" value="6-PGluconate_DH-like_C_sf"/>
</dbReference>
<dbReference type="GO" id="GO:0051287">
    <property type="term" value="F:NAD binding"/>
    <property type="evidence" value="ECO:0007669"/>
    <property type="project" value="InterPro"/>
</dbReference>
<comment type="function">
    <text evidence="7">Catalyzes the reduction of the glycolytic intermediate dihydroxyacetone phosphate (DHAP) to sn-glycerol 3-phosphate (G3P), the key precursor for phospholipid synthesis.</text>
</comment>
<dbReference type="GO" id="GO:0046167">
    <property type="term" value="P:glycerol-3-phosphate biosynthetic process"/>
    <property type="evidence" value="ECO:0007669"/>
    <property type="project" value="UniProtKB-UniRule"/>
</dbReference>
<feature type="binding site" evidence="7">
    <location>
        <position position="269"/>
    </location>
    <ligand>
        <name>NADPH</name>
        <dbReference type="ChEBI" id="CHEBI:57783"/>
    </ligand>
</feature>
<dbReference type="Gene3D" id="1.10.1040.10">
    <property type="entry name" value="N-(1-d-carboxylethyl)-l-norvaline Dehydrogenase, domain 2"/>
    <property type="match status" value="1"/>
</dbReference>
<dbReference type="Pfam" id="PF07479">
    <property type="entry name" value="NAD_Gly3P_dh_C"/>
    <property type="match status" value="1"/>
</dbReference>
<keyword evidence="7" id="KW-0963">Cytoplasm</keyword>
<dbReference type="GO" id="GO:0141152">
    <property type="term" value="F:glycerol-3-phosphate dehydrogenase (NAD+) activity"/>
    <property type="evidence" value="ECO:0007669"/>
    <property type="project" value="RHEA"/>
</dbReference>
<dbReference type="PIRSF" id="PIRSF000114">
    <property type="entry name" value="Glycerol-3-P_dh"/>
    <property type="match status" value="1"/>
</dbReference>
<dbReference type="SUPFAM" id="SSF51735">
    <property type="entry name" value="NAD(P)-binding Rossmann-fold domains"/>
    <property type="match status" value="1"/>
</dbReference>
<feature type="active site" description="Proton acceptor" evidence="7 8">
    <location>
        <position position="181"/>
    </location>
</feature>
<dbReference type="AlphaFoldDB" id="A0A0D6Q4Y7"/>
<dbReference type="Gene3D" id="3.40.50.720">
    <property type="entry name" value="NAD(P)-binding Rossmann-like Domain"/>
    <property type="match status" value="1"/>
</dbReference>
<dbReference type="PANTHER" id="PTHR11728">
    <property type="entry name" value="GLYCEROL-3-PHOSPHATE DEHYDROGENASE"/>
    <property type="match status" value="1"/>
</dbReference>
<dbReference type="GO" id="GO:0005829">
    <property type="term" value="C:cytosol"/>
    <property type="evidence" value="ECO:0007669"/>
    <property type="project" value="TreeGrafter"/>
</dbReference>
<feature type="binding site" evidence="10">
    <location>
        <position position="245"/>
    </location>
    <ligand>
        <name>NAD(+)</name>
        <dbReference type="ChEBI" id="CHEBI:57540"/>
    </ligand>
</feature>
<keyword evidence="3 7" id="KW-0560">Oxidoreductase</keyword>
<comment type="subcellular location">
    <subcellularLocation>
        <location evidence="7">Cytoplasm</location>
    </subcellularLocation>
</comment>
<proteinExistence type="inferred from homology"/>
<accession>A0A0D6Q4Y7</accession>
<dbReference type="GO" id="GO:0141153">
    <property type="term" value="F:glycerol-3-phosphate dehydrogenase (NADP+) activity"/>
    <property type="evidence" value="ECO:0007669"/>
    <property type="project" value="RHEA"/>
</dbReference>
<feature type="binding site" evidence="7">
    <location>
        <position position="98"/>
    </location>
    <ligand>
        <name>NADPH</name>
        <dbReference type="ChEBI" id="CHEBI:57783"/>
    </ligand>
</feature>
<dbReference type="InterPro" id="IPR006168">
    <property type="entry name" value="G3P_DH_NAD-dep"/>
</dbReference>
<evidence type="ECO:0000256" key="10">
    <source>
        <dbReference type="PIRSR" id="PIRSR000114-3"/>
    </source>
</evidence>
<protein>
    <recommendedName>
        <fullName evidence="7">Glycerol-3-phosphate dehydrogenase [NAD(P)+]</fullName>
        <ecNumber evidence="7">1.1.1.94</ecNumber>
    </recommendedName>
    <alternativeName>
        <fullName evidence="7">NAD(P)(+)-dependent glycerol-3-phosphate dehydrogenase</fullName>
    </alternativeName>
    <alternativeName>
        <fullName evidence="7">NAD(P)H-dependent dihydroxyacetone-phosphate reductase</fullName>
    </alternativeName>
</protein>
<evidence type="ECO:0000256" key="4">
    <source>
        <dbReference type="ARBA" id="ARBA00023098"/>
    </source>
</evidence>
<feature type="binding site" evidence="7">
    <location>
        <position position="130"/>
    </location>
    <ligand>
        <name>NADPH</name>
        <dbReference type="ChEBI" id="CHEBI:57783"/>
    </ligand>
</feature>
<evidence type="ECO:0000256" key="11">
    <source>
        <dbReference type="RuleBase" id="RU000437"/>
    </source>
</evidence>
<feature type="domain" description="Glycerol-3-phosphate dehydrogenase NAD-dependent N-terminal" evidence="13">
    <location>
        <begin position="7"/>
        <end position="149"/>
    </location>
</feature>
<dbReference type="GO" id="GO:0005975">
    <property type="term" value="P:carbohydrate metabolic process"/>
    <property type="evidence" value="ECO:0007669"/>
    <property type="project" value="InterPro"/>
</dbReference>
<dbReference type="PRINTS" id="PR00077">
    <property type="entry name" value="GPDHDRGNASE"/>
</dbReference>
<evidence type="ECO:0000259" key="14">
    <source>
        <dbReference type="Pfam" id="PF07479"/>
    </source>
</evidence>
<keyword evidence="2 7" id="KW-0444">Lipid biosynthesis</keyword>
<feature type="domain" description="Glycerol-3-phosphate dehydrogenase NAD-dependent C-terminal" evidence="14">
    <location>
        <begin position="170"/>
        <end position="309"/>
    </location>
</feature>
<gene>
    <name evidence="7" type="primary">gpsA</name>
    <name evidence="15" type="ORF">Gxy13693_003_063</name>
</gene>
<feature type="binding site" evidence="7">
    <location>
        <position position="181"/>
    </location>
    <ligand>
        <name>sn-glycerol 3-phosphate</name>
        <dbReference type="ChEBI" id="CHEBI:57597"/>
    </ligand>
</feature>
<comment type="catalytic activity">
    <reaction evidence="7 12">
        <text>sn-glycerol 3-phosphate + NADP(+) = dihydroxyacetone phosphate + NADPH + H(+)</text>
        <dbReference type="Rhea" id="RHEA:11096"/>
        <dbReference type="ChEBI" id="CHEBI:15378"/>
        <dbReference type="ChEBI" id="CHEBI:57597"/>
        <dbReference type="ChEBI" id="CHEBI:57642"/>
        <dbReference type="ChEBI" id="CHEBI:57783"/>
        <dbReference type="ChEBI" id="CHEBI:58349"/>
        <dbReference type="EC" id="1.1.1.94"/>
    </reaction>
</comment>
<dbReference type="PROSITE" id="PS00957">
    <property type="entry name" value="NAD_G3PDH"/>
    <property type="match status" value="1"/>
</dbReference>
<dbReference type="HAMAP" id="MF_00394">
    <property type="entry name" value="NAD_Glyc3P_dehydrog"/>
    <property type="match status" value="1"/>
</dbReference>
<keyword evidence="7 10" id="KW-0520">NAD</keyword>
<feature type="binding site" evidence="7">
    <location>
        <position position="246"/>
    </location>
    <ligand>
        <name>sn-glycerol 3-phosphate</name>
        <dbReference type="ChEBI" id="CHEBI:57597"/>
    </ligand>
</feature>
<evidence type="ECO:0000256" key="7">
    <source>
        <dbReference type="HAMAP-Rule" id="MF_00394"/>
    </source>
</evidence>
<evidence type="ECO:0000256" key="12">
    <source>
        <dbReference type="RuleBase" id="RU000439"/>
    </source>
</evidence>
<organism evidence="15 16">
    <name type="scientific">Komagataeibacter xylinus NBRC 13693</name>
    <dbReference type="NCBI Taxonomy" id="1234668"/>
    <lineage>
        <taxon>Bacteria</taxon>
        <taxon>Pseudomonadati</taxon>
        <taxon>Pseudomonadota</taxon>
        <taxon>Alphaproteobacteria</taxon>
        <taxon>Acetobacterales</taxon>
        <taxon>Acetobacteraceae</taxon>
        <taxon>Komagataeibacter</taxon>
    </lineage>
</organism>
<evidence type="ECO:0000259" key="13">
    <source>
        <dbReference type="Pfam" id="PF01210"/>
    </source>
</evidence>
<dbReference type="GO" id="GO:0046168">
    <property type="term" value="P:glycerol-3-phosphate catabolic process"/>
    <property type="evidence" value="ECO:0007669"/>
    <property type="project" value="InterPro"/>
</dbReference>
<name>A0A0D6Q4Y7_KOMXY</name>
<feature type="binding site" evidence="7">
    <location>
        <position position="98"/>
    </location>
    <ligand>
        <name>sn-glycerol 3-phosphate</name>
        <dbReference type="ChEBI" id="CHEBI:57597"/>
    </ligand>
</feature>
<sequence length="323" mass="33035">MTHSARIAVIGAGAWGTALALQAARAGAEVSLWARNPATMSAGRVMPRLPGHALPPRITVSDIMPRQADLILLACPMQHLRTIARNVPPCAPLIACCKGVEEATGLLPLQVLGEMFPHSVLGVLSGPNFAHEVAAGLPAAAVLACTDRTQARRLADLLTTPAFRLYASDDPTGVQVGGAAKNVVAIAAGATIGAKLGENARAALITRSIAELSRLSHALGGRPETLSGLAGIGDLLLTCTGAASRNYRLGLAIGQGTQAQQAADALEGVAEGRATAPALLRLARQHGVSTPVIATVTSLLAGTIDMEDASQLLLSRPVGHEFA</sequence>
<evidence type="ECO:0000256" key="8">
    <source>
        <dbReference type="PIRSR" id="PIRSR000114-1"/>
    </source>
</evidence>
<comment type="catalytic activity">
    <reaction evidence="7">
        <text>sn-glycerol 3-phosphate + NAD(+) = dihydroxyacetone phosphate + NADH + H(+)</text>
        <dbReference type="Rhea" id="RHEA:11092"/>
        <dbReference type="ChEBI" id="CHEBI:15378"/>
        <dbReference type="ChEBI" id="CHEBI:57540"/>
        <dbReference type="ChEBI" id="CHEBI:57597"/>
        <dbReference type="ChEBI" id="CHEBI:57642"/>
        <dbReference type="ChEBI" id="CHEBI:57945"/>
        <dbReference type="EC" id="1.1.1.94"/>
    </reaction>
</comment>
<feature type="binding site" evidence="7">
    <location>
        <position position="15"/>
    </location>
    <ligand>
        <name>NADPH</name>
        <dbReference type="ChEBI" id="CHEBI:57783"/>
    </ligand>
</feature>
<evidence type="ECO:0000256" key="5">
    <source>
        <dbReference type="ARBA" id="ARBA00023209"/>
    </source>
</evidence>
<feature type="binding site" evidence="10">
    <location>
        <begin position="11"/>
        <end position="16"/>
    </location>
    <ligand>
        <name>NAD(+)</name>
        <dbReference type="ChEBI" id="CHEBI:57540"/>
    </ligand>
</feature>
<dbReference type="Proteomes" id="UP000032683">
    <property type="component" value="Unassembled WGS sequence"/>
</dbReference>
<reference evidence="15 16" key="1">
    <citation type="submission" date="2012-11" db="EMBL/GenBank/DDBJ databases">
        <title>Whole genome sequence of Gluconacetobacter xylinus NBRC 13693.</title>
        <authorList>
            <person name="Azuma Y."/>
            <person name="Higashiura N."/>
            <person name="Hirakawa H."/>
            <person name="Matsushita K."/>
        </authorList>
    </citation>
    <scope>NUCLEOTIDE SEQUENCE [LARGE SCALE GENOMIC DNA]</scope>
    <source>
        <strain evidence="15 16">NBRC 13693</strain>
    </source>
</reference>
<keyword evidence="5 7" id="KW-0594">Phospholipid biosynthesis</keyword>
<dbReference type="RefSeq" id="WP_048855361.1">
    <property type="nucleotide sequence ID" value="NZ_BANJ01000003.1"/>
</dbReference>
<dbReference type="NCBIfam" id="NF000942">
    <property type="entry name" value="PRK00094.1-4"/>
    <property type="match status" value="1"/>
</dbReference>
<keyword evidence="7" id="KW-0547">Nucleotide-binding</keyword>
<feature type="binding site" evidence="10">
    <location>
        <position position="130"/>
    </location>
    <ligand>
        <name>NAD(+)</name>
        <dbReference type="ChEBI" id="CHEBI:57540"/>
    </ligand>
</feature>
<feature type="binding site" evidence="7">
    <location>
        <position position="244"/>
    </location>
    <ligand>
        <name>sn-glycerol 3-phosphate</name>
        <dbReference type="ChEBI" id="CHEBI:57597"/>
    </ligand>
</feature>
<dbReference type="InterPro" id="IPR006109">
    <property type="entry name" value="G3P_DH_NAD-dep_C"/>
</dbReference>
<dbReference type="Pfam" id="PF01210">
    <property type="entry name" value="NAD_Gly3P_dh_N"/>
    <property type="match status" value="1"/>
</dbReference>
<feature type="binding site" evidence="7">
    <location>
        <position position="126"/>
    </location>
    <ligand>
        <name>sn-glycerol 3-phosphate</name>
        <dbReference type="ChEBI" id="CHEBI:57597"/>
    </ligand>
</feature>
<feature type="binding site" evidence="7">
    <location>
        <position position="234"/>
    </location>
    <ligand>
        <name>sn-glycerol 3-phosphate</name>
        <dbReference type="ChEBI" id="CHEBI:57597"/>
    </ligand>
</feature>
<evidence type="ECO:0000256" key="2">
    <source>
        <dbReference type="ARBA" id="ARBA00022516"/>
    </source>
</evidence>
<feature type="binding site" evidence="7">
    <location>
        <position position="245"/>
    </location>
    <ligand>
        <name>NADPH</name>
        <dbReference type="ChEBI" id="CHEBI:57783"/>
    </ligand>
</feature>
<comment type="pathway">
    <text evidence="7">Membrane lipid metabolism; glycerophospholipid metabolism.</text>
</comment>
<keyword evidence="4 7" id="KW-0443">Lipid metabolism</keyword>
<dbReference type="SUPFAM" id="SSF48179">
    <property type="entry name" value="6-phosphogluconate dehydrogenase C-terminal domain-like"/>
    <property type="match status" value="1"/>
</dbReference>
<evidence type="ECO:0000256" key="1">
    <source>
        <dbReference type="ARBA" id="ARBA00011009"/>
    </source>
</evidence>
<evidence type="ECO:0000256" key="9">
    <source>
        <dbReference type="PIRSR" id="PIRSR000114-2"/>
    </source>
</evidence>
<keyword evidence="7" id="KW-0521">NADP</keyword>
<dbReference type="InterPro" id="IPR036291">
    <property type="entry name" value="NAD(P)-bd_dom_sf"/>
</dbReference>
<comment type="caution">
    <text evidence="7">Lacks conserved residue(s) required for the propagation of feature annotation.</text>
</comment>
<dbReference type="InterPro" id="IPR013328">
    <property type="entry name" value="6PGD_dom2"/>
</dbReference>
<dbReference type="EMBL" id="BANJ01000003">
    <property type="protein sequence ID" value="GAN98388.1"/>
    <property type="molecule type" value="Genomic_DNA"/>
</dbReference>
<feature type="binding site" evidence="9">
    <location>
        <position position="98"/>
    </location>
    <ligand>
        <name>substrate</name>
    </ligand>
</feature>
<feature type="binding site" evidence="7">
    <location>
        <position position="35"/>
    </location>
    <ligand>
        <name>NADPH</name>
        <dbReference type="ChEBI" id="CHEBI:57783"/>
    </ligand>
</feature>
<dbReference type="EC" id="1.1.1.94" evidence="7"/>
<evidence type="ECO:0000256" key="6">
    <source>
        <dbReference type="ARBA" id="ARBA00023264"/>
    </source>
</evidence>
<evidence type="ECO:0000313" key="15">
    <source>
        <dbReference type="EMBL" id="GAN98388.1"/>
    </source>
</evidence>